<gene>
    <name evidence="2" type="ORF">PGLA1383_LOCUS20494</name>
</gene>
<dbReference type="AlphaFoldDB" id="A0A813EWR3"/>
<dbReference type="Pfam" id="PF00856">
    <property type="entry name" value="SET"/>
    <property type="match status" value="1"/>
</dbReference>
<dbReference type="Gene3D" id="2.170.270.10">
    <property type="entry name" value="SET domain"/>
    <property type="match status" value="1"/>
</dbReference>
<name>A0A813EWR3_POLGL</name>
<dbReference type="InterPro" id="IPR044237">
    <property type="entry name" value="ATXR2-like"/>
</dbReference>
<dbReference type="EMBL" id="CAJNNV010014037">
    <property type="protein sequence ID" value="CAE8602240.1"/>
    <property type="molecule type" value="Genomic_DNA"/>
</dbReference>
<evidence type="ECO:0000259" key="1">
    <source>
        <dbReference type="Pfam" id="PF00856"/>
    </source>
</evidence>
<keyword evidence="3" id="KW-1185">Reference proteome</keyword>
<accession>A0A813EWR3</accession>
<feature type="domain" description="SET" evidence="1">
    <location>
        <begin position="340"/>
        <end position="380"/>
    </location>
</feature>
<dbReference type="OMA" id="EICEESH"/>
<reference evidence="2" key="1">
    <citation type="submission" date="2021-02" db="EMBL/GenBank/DDBJ databases">
        <authorList>
            <person name="Dougan E. K."/>
            <person name="Rhodes N."/>
            <person name="Thang M."/>
            <person name="Chan C."/>
        </authorList>
    </citation>
    <scope>NUCLEOTIDE SEQUENCE</scope>
</reference>
<sequence>MVAACAKCCGFVGSVQAQLEVIFGEARFAPLLAALGGLPQRWQESAGAGSGSAVRCAQGCGEIYCSEACRDAHLQHSHNLLCTGPLDREDHPLLQFKYHALEHADTLLLAAQVFAFLINRAKATGGGAQATETLMRELLCFCHAPFREACRAPPGRAKDAEFYAHTDGVVNHAAGLLRAALEPHAPQEVAALFQGGNLFFSEVLGMFEYNNIDVEVASPLGAIFISRAQALVAASTSDPQAAAELQQLEALVREKEWVMRCVWGEETTGIYGDDEDLAKEGAQLLADDVDTAMGDDPVQDQKVATAAMADARIQVSQMTLEQVLKAAWPSLHGTGFFSSVARMNHSCAPNMKIEFPSNSACLTATSILNVAAGEELCISYIDQEADVQTRRRRLLEYGFTCSCSRCLEEDSMALRKAQKRLK</sequence>
<proteinExistence type="predicted"/>
<comment type="caution">
    <text evidence="2">The sequence shown here is derived from an EMBL/GenBank/DDBJ whole genome shotgun (WGS) entry which is preliminary data.</text>
</comment>
<dbReference type="PANTHER" id="PTHR47436">
    <property type="entry name" value="HISTONE-LYSINE N-METHYLTRANSFERASE ATXR2"/>
    <property type="match status" value="1"/>
</dbReference>
<protein>
    <recommendedName>
        <fullName evidence="1">SET domain-containing protein</fullName>
    </recommendedName>
</protein>
<dbReference type="CDD" id="cd20071">
    <property type="entry name" value="SET_SMYD"/>
    <property type="match status" value="1"/>
</dbReference>
<dbReference type="Proteomes" id="UP000654075">
    <property type="component" value="Unassembled WGS sequence"/>
</dbReference>
<evidence type="ECO:0000313" key="2">
    <source>
        <dbReference type="EMBL" id="CAE8602240.1"/>
    </source>
</evidence>
<dbReference type="PANTHER" id="PTHR47436:SF1">
    <property type="entry name" value="SET DOMAIN-CONTAINING PROTEIN"/>
    <property type="match status" value="1"/>
</dbReference>
<dbReference type="InterPro" id="IPR046341">
    <property type="entry name" value="SET_dom_sf"/>
</dbReference>
<evidence type="ECO:0000313" key="3">
    <source>
        <dbReference type="Proteomes" id="UP000654075"/>
    </source>
</evidence>
<dbReference type="SUPFAM" id="SSF82199">
    <property type="entry name" value="SET domain"/>
    <property type="match status" value="1"/>
</dbReference>
<organism evidence="2 3">
    <name type="scientific">Polarella glacialis</name>
    <name type="common">Dinoflagellate</name>
    <dbReference type="NCBI Taxonomy" id="89957"/>
    <lineage>
        <taxon>Eukaryota</taxon>
        <taxon>Sar</taxon>
        <taxon>Alveolata</taxon>
        <taxon>Dinophyceae</taxon>
        <taxon>Suessiales</taxon>
        <taxon>Suessiaceae</taxon>
        <taxon>Polarella</taxon>
    </lineage>
</organism>
<dbReference type="InterPro" id="IPR001214">
    <property type="entry name" value="SET_dom"/>
</dbReference>
<dbReference type="GO" id="GO:0008168">
    <property type="term" value="F:methyltransferase activity"/>
    <property type="evidence" value="ECO:0007669"/>
    <property type="project" value="InterPro"/>
</dbReference>
<dbReference type="OrthoDB" id="446890at2759"/>